<feature type="region of interest" description="Disordered" evidence="3">
    <location>
        <begin position="688"/>
        <end position="723"/>
    </location>
</feature>
<dbReference type="PANTHER" id="PTHR47926:SF517">
    <property type="entry name" value="TETRATRICOPEPTIDE REPEAT-LIKE SUPERFAMILY PROTEIN"/>
    <property type="match status" value="1"/>
</dbReference>
<dbReference type="Gene3D" id="1.25.40.10">
    <property type="entry name" value="Tetratricopeptide repeat domain"/>
    <property type="match status" value="6"/>
</dbReference>
<organism evidence="5">
    <name type="scientific">Brassica cretica</name>
    <name type="common">Mustard</name>
    <dbReference type="NCBI Taxonomy" id="69181"/>
    <lineage>
        <taxon>Eukaryota</taxon>
        <taxon>Viridiplantae</taxon>
        <taxon>Streptophyta</taxon>
        <taxon>Embryophyta</taxon>
        <taxon>Tracheophyta</taxon>
        <taxon>Spermatophyta</taxon>
        <taxon>Magnoliopsida</taxon>
        <taxon>eudicotyledons</taxon>
        <taxon>Gunneridae</taxon>
        <taxon>Pentapetalae</taxon>
        <taxon>rosids</taxon>
        <taxon>malvids</taxon>
        <taxon>Brassicales</taxon>
        <taxon>Brassicaceae</taxon>
        <taxon>Brassiceae</taxon>
        <taxon>Brassica</taxon>
    </lineage>
</organism>
<dbReference type="PROSITE" id="PS51375">
    <property type="entry name" value="PPR"/>
    <property type="match status" value="6"/>
</dbReference>
<protein>
    <recommendedName>
        <fullName evidence="4">DUF220 domain-containing protein</fullName>
    </recommendedName>
</protein>
<evidence type="ECO:0000259" key="4">
    <source>
        <dbReference type="Pfam" id="PF02713"/>
    </source>
</evidence>
<dbReference type="InterPro" id="IPR002885">
    <property type="entry name" value="PPR_rpt"/>
</dbReference>
<dbReference type="InterPro" id="IPR003863">
    <property type="entry name" value="DUF220"/>
</dbReference>
<reference evidence="5" key="1">
    <citation type="submission" date="2019-12" db="EMBL/GenBank/DDBJ databases">
        <title>Genome sequencing and annotation of Brassica cretica.</title>
        <authorList>
            <person name="Studholme D.J."/>
            <person name="Sarris P.F."/>
        </authorList>
    </citation>
    <scope>NUCLEOTIDE SEQUENCE</scope>
    <source>
        <strain evidence="5">PFS-102/07</strain>
        <tissue evidence="5">Leaf</tissue>
    </source>
</reference>
<feature type="repeat" description="PPR" evidence="2">
    <location>
        <begin position="364"/>
        <end position="398"/>
    </location>
</feature>
<proteinExistence type="predicted"/>
<dbReference type="SUPFAM" id="SSF48452">
    <property type="entry name" value="TPR-like"/>
    <property type="match status" value="3"/>
</dbReference>
<dbReference type="Pfam" id="PF02713">
    <property type="entry name" value="DUF220"/>
    <property type="match status" value="1"/>
</dbReference>
<feature type="repeat" description="PPR" evidence="2">
    <location>
        <begin position="498"/>
        <end position="532"/>
    </location>
</feature>
<dbReference type="FunFam" id="1.25.40.10:FF:001093">
    <property type="entry name" value="Pentatricopeptide repeat-containing protein At2g34400"/>
    <property type="match status" value="1"/>
</dbReference>
<dbReference type="PANTHER" id="PTHR47926">
    <property type="entry name" value="PENTATRICOPEPTIDE REPEAT-CONTAINING PROTEIN"/>
    <property type="match status" value="1"/>
</dbReference>
<evidence type="ECO:0000256" key="3">
    <source>
        <dbReference type="SAM" id="MobiDB-lite"/>
    </source>
</evidence>
<dbReference type="FunFam" id="1.25.40.10:FF:000353">
    <property type="entry name" value="Pentatricopeptide repeat-containing protein At4g39530"/>
    <property type="match status" value="1"/>
</dbReference>
<dbReference type="InterPro" id="IPR046848">
    <property type="entry name" value="E_motif"/>
</dbReference>
<dbReference type="AlphaFoldDB" id="A0A8S9K648"/>
<dbReference type="InterPro" id="IPR046960">
    <property type="entry name" value="PPR_At4g14850-like_plant"/>
</dbReference>
<accession>A0A8S9K648</accession>
<feature type="repeat" description="PPR" evidence="2">
    <location>
        <begin position="293"/>
        <end position="327"/>
    </location>
</feature>
<sequence>MLRLKFRNCRLTSTPSRNYIHSNAVRSNLHSTNLKLGDLSKSGRIEEARQLFDKMSDKDEYTWNTMIVAYSSSGRLSEAKHLFHRNPVKNTISWNALISGHCKNGNKDEALSLFWEMQFQERSFNEYTLGSVLKMCALLGLLLRGEQIHGCTVKTAFDFDVGVVNGLIDMYAQCRRVSEAEYLFGTMSGERNNVTWTSMLTGYSRNGFAYKAIECFRDMRREGTQPNQFTFPSVLTACGAVCARRVGVQVHGCIVKSGFKTNIFVQSAVIAMYAKCRDLATARALLQDMEVDDVVSWNSLVVECVREGFKEEALSLFRRMHERDMKIDEFTLPSVLNCFATSRTEMKIASSVHSLIVKTGYGSYKLVSNALVDMYAKRGTMDSALKVFERMVEKDVISWTALVTGNTHNGAYEEALKLFCKMRGDEGGVSPDQIVTASVLSASAELTLLEFGQQVHCNHIKSGFPASLSVDNSLVTMYTKCGCLEDAEAVFNSMEFKDLITWTALIVGYAKNGKAKDSLEAYKVMIDNGIRPDYITFIGLLFACSHASLIEEAQRYFESMRTVYRIAPGPEHYACMIDLYGRSGDFAKAEELLNQMEVEPDATVWKAILAASRKHGKIETGERAARTLMELEPNNAVPYVLLSNMYSAAGRQEEAANIRRLMKSRNISKEPGCSWVEGRGRVHSFMSEDRRHKRMNTQQPKKSENVKSKPVRETKTHDERDEMKEQLKLWRDANKKEQYHEPSPTMKVHTDHNIDSFSSIKMEFTLGLPPQAAYDVLTNQDNKTYSREISGRPLLKAISRKVTSERGIGNRPILEVDKELSWNFLFFSGTIPIRLNVLENPKELSAYNWKRRKGMDYMETFEVNYTVEPMYVDAERLCKHKKPKSREEYRKCSGGKGLIASKVKVDQNFRPSFPWNLPLLSSYFRRFTVETTKKVAEDFQTRAGDIRHRL</sequence>
<evidence type="ECO:0000256" key="1">
    <source>
        <dbReference type="ARBA" id="ARBA00022737"/>
    </source>
</evidence>
<keyword evidence="1" id="KW-0677">Repeat</keyword>
<dbReference type="Pfam" id="PF01535">
    <property type="entry name" value="PPR"/>
    <property type="match status" value="8"/>
</dbReference>
<dbReference type="Pfam" id="PF13041">
    <property type="entry name" value="PPR_2"/>
    <property type="match status" value="3"/>
</dbReference>
<dbReference type="GO" id="GO:0009451">
    <property type="term" value="P:RNA modification"/>
    <property type="evidence" value="ECO:0007669"/>
    <property type="project" value="InterPro"/>
</dbReference>
<name>A0A8S9K648_BRACR</name>
<feature type="repeat" description="PPR" evidence="2">
    <location>
        <begin position="90"/>
        <end position="124"/>
    </location>
</feature>
<evidence type="ECO:0000313" key="5">
    <source>
        <dbReference type="EMBL" id="KAF2590054.1"/>
    </source>
</evidence>
<feature type="domain" description="DUF220" evidence="4">
    <location>
        <begin position="828"/>
        <end position="902"/>
    </location>
</feature>
<feature type="repeat" description="PPR" evidence="2">
    <location>
        <begin position="59"/>
        <end position="89"/>
    </location>
</feature>
<dbReference type="FunFam" id="1.25.40.10:FF:000351">
    <property type="entry name" value="Pentatricopeptide repeat-containing protein"/>
    <property type="match status" value="1"/>
</dbReference>
<gene>
    <name evidence="5" type="ORF">F2Q70_00041215</name>
</gene>
<comment type="caution">
    <text evidence="5">The sequence shown here is derived from an EMBL/GenBank/DDBJ whole genome shotgun (WGS) entry which is preliminary data.</text>
</comment>
<evidence type="ECO:0000256" key="2">
    <source>
        <dbReference type="PROSITE-ProRule" id="PRU00708"/>
    </source>
</evidence>
<dbReference type="FunFam" id="1.25.40.10:FF:000452">
    <property type="entry name" value="pentatricopeptide repeat-containing protein At2g03880, mitochondrial"/>
    <property type="match status" value="1"/>
</dbReference>
<dbReference type="EMBL" id="QGKY02000190">
    <property type="protein sequence ID" value="KAF2590054.1"/>
    <property type="molecule type" value="Genomic_DNA"/>
</dbReference>
<dbReference type="InterPro" id="IPR011990">
    <property type="entry name" value="TPR-like_helical_dom_sf"/>
</dbReference>
<feature type="repeat" description="PPR" evidence="2">
    <location>
        <begin position="192"/>
        <end position="226"/>
    </location>
</feature>
<dbReference type="NCBIfam" id="TIGR00756">
    <property type="entry name" value="PPR"/>
    <property type="match status" value="7"/>
</dbReference>
<feature type="compositionally biased region" description="Basic and acidic residues" evidence="3">
    <location>
        <begin position="701"/>
        <end position="723"/>
    </location>
</feature>
<dbReference type="GO" id="GO:0003723">
    <property type="term" value="F:RNA binding"/>
    <property type="evidence" value="ECO:0007669"/>
    <property type="project" value="InterPro"/>
</dbReference>
<dbReference type="Pfam" id="PF20431">
    <property type="entry name" value="E_motif"/>
    <property type="match status" value="1"/>
</dbReference>